<name>A0A9P3LCI6_9APHY</name>
<keyword evidence="1" id="KW-1133">Transmembrane helix</keyword>
<reference evidence="2 3" key="1">
    <citation type="submission" date="2021-08" db="EMBL/GenBank/DDBJ databases">
        <title>Draft Genome Sequence of Phanerochaete sordida strain YK-624.</title>
        <authorList>
            <person name="Mori T."/>
            <person name="Dohra H."/>
            <person name="Suzuki T."/>
            <person name="Kawagishi H."/>
            <person name="Hirai H."/>
        </authorList>
    </citation>
    <scope>NUCLEOTIDE SEQUENCE [LARGE SCALE GENOMIC DNA]</scope>
    <source>
        <strain evidence="2 3">YK-624</strain>
    </source>
</reference>
<feature type="transmembrane region" description="Helical" evidence="1">
    <location>
        <begin position="148"/>
        <end position="168"/>
    </location>
</feature>
<evidence type="ECO:0000256" key="1">
    <source>
        <dbReference type="SAM" id="Phobius"/>
    </source>
</evidence>
<proteinExistence type="predicted"/>
<accession>A0A9P3LCI6</accession>
<evidence type="ECO:0000313" key="3">
    <source>
        <dbReference type="Proteomes" id="UP000703269"/>
    </source>
</evidence>
<keyword evidence="1" id="KW-0472">Membrane</keyword>
<keyword evidence="1" id="KW-0812">Transmembrane</keyword>
<sequence>MIAIWLFVLSTVTSSNIYMMCYYYSIWDQRKSILYLLIGVLSVTYLPGIALGLFSTRAYANDVVYVPALDQCILASQTAPTKAFWGCLLAFDVVAIIIGLVNSLDRPYKHRTDVVQSLQRDGAAWFVGIALLRVINFVLGIVMPSTEVLLLAFNAWALINVTLTRLVLRVEELKNPSVESVRVWNLESDMFELRQYSSAPKTSDAR</sequence>
<organism evidence="2 3">
    <name type="scientific">Phanerochaete sordida</name>
    <dbReference type="NCBI Taxonomy" id="48140"/>
    <lineage>
        <taxon>Eukaryota</taxon>
        <taxon>Fungi</taxon>
        <taxon>Dikarya</taxon>
        <taxon>Basidiomycota</taxon>
        <taxon>Agaricomycotina</taxon>
        <taxon>Agaricomycetes</taxon>
        <taxon>Polyporales</taxon>
        <taxon>Phanerochaetaceae</taxon>
        <taxon>Phanerochaete</taxon>
    </lineage>
</organism>
<protein>
    <submittedName>
        <fullName evidence="2">Uncharacterized protein</fullName>
    </submittedName>
</protein>
<feature type="transmembrane region" description="Helical" evidence="1">
    <location>
        <begin position="83"/>
        <end position="101"/>
    </location>
</feature>
<dbReference type="OrthoDB" id="3263597at2759"/>
<dbReference type="Proteomes" id="UP000703269">
    <property type="component" value="Unassembled WGS sequence"/>
</dbReference>
<keyword evidence="3" id="KW-1185">Reference proteome</keyword>
<feature type="transmembrane region" description="Helical" evidence="1">
    <location>
        <begin position="122"/>
        <end position="142"/>
    </location>
</feature>
<evidence type="ECO:0000313" key="2">
    <source>
        <dbReference type="EMBL" id="GJE88917.1"/>
    </source>
</evidence>
<feature type="transmembrane region" description="Helical" evidence="1">
    <location>
        <begin position="6"/>
        <end position="26"/>
    </location>
</feature>
<gene>
    <name evidence="2" type="ORF">PsYK624_050050</name>
</gene>
<feature type="transmembrane region" description="Helical" evidence="1">
    <location>
        <begin position="33"/>
        <end position="54"/>
    </location>
</feature>
<dbReference type="EMBL" id="BPQB01000011">
    <property type="protein sequence ID" value="GJE88917.1"/>
    <property type="molecule type" value="Genomic_DNA"/>
</dbReference>
<comment type="caution">
    <text evidence="2">The sequence shown here is derived from an EMBL/GenBank/DDBJ whole genome shotgun (WGS) entry which is preliminary data.</text>
</comment>
<dbReference type="AlphaFoldDB" id="A0A9P3LCI6"/>